<sequence length="304" mass="32423">MPSRTTLARDRRRGSTRAKGSKSRLQIAQAVLGCRTDTPSAVSTTATFGTPRHAVSDSLDSGFARSGGGRGQALGGLMSPPWRGLVVAVSRSLAQRCSEAALDCEGRRSREAVEWVHADSAGGGSQMEIHLCFRGALETMELSDASAASVLVGAYYYLQAEDVVLTTRSWRSLVVTSLLAAASVLCEGAERERAVGKLRRVAACWWSEAKVNRALQVFRLRDAFVQDPLSEQKISALYSELHAQQADPLHGGSGPGSASLELPPHLSAKRNVHAKATKSWSSRNGDLADRSGDGYASDQSVISI</sequence>
<dbReference type="Proteomes" id="UP001189429">
    <property type="component" value="Unassembled WGS sequence"/>
</dbReference>
<reference evidence="2" key="1">
    <citation type="submission" date="2023-10" db="EMBL/GenBank/DDBJ databases">
        <authorList>
            <person name="Chen Y."/>
            <person name="Shah S."/>
            <person name="Dougan E. K."/>
            <person name="Thang M."/>
            <person name="Chan C."/>
        </authorList>
    </citation>
    <scope>NUCLEOTIDE SEQUENCE [LARGE SCALE GENOMIC DNA]</scope>
</reference>
<feature type="compositionally biased region" description="Basic residues" evidence="1">
    <location>
        <begin position="10"/>
        <end position="22"/>
    </location>
</feature>
<protein>
    <recommendedName>
        <fullName evidence="4">Cyclin N-terminal domain-containing protein</fullName>
    </recommendedName>
</protein>
<accession>A0ABN9PNS0</accession>
<evidence type="ECO:0000313" key="3">
    <source>
        <dbReference type="Proteomes" id="UP001189429"/>
    </source>
</evidence>
<evidence type="ECO:0000313" key="2">
    <source>
        <dbReference type="EMBL" id="CAK0793363.1"/>
    </source>
</evidence>
<keyword evidence="3" id="KW-1185">Reference proteome</keyword>
<gene>
    <name evidence="2" type="ORF">PCOR1329_LOCUS3682</name>
</gene>
<evidence type="ECO:0008006" key="4">
    <source>
        <dbReference type="Google" id="ProtNLM"/>
    </source>
</evidence>
<feature type="region of interest" description="Disordered" evidence="1">
    <location>
        <begin position="271"/>
        <end position="304"/>
    </location>
</feature>
<evidence type="ECO:0000256" key="1">
    <source>
        <dbReference type="SAM" id="MobiDB-lite"/>
    </source>
</evidence>
<comment type="caution">
    <text evidence="2">The sequence shown here is derived from an EMBL/GenBank/DDBJ whole genome shotgun (WGS) entry which is preliminary data.</text>
</comment>
<proteinExistence type="predicted"/>
<name>A0ABN9PNS0_9DINO</name>
<feature type="region of interest" description="Disordered" evidence="1">
    <location>
        <begin position="1"/>
        <end position="22"/>
    </location>
</feature>
<dbReference type="EMBL" id="CAUYUJ010000947">
    <property type="protein sequence ID" value="CAK0793363.1"/>
    <property type="molecule type" value="Genomic_DNA"/>
</dbReference>
<organism evidence="2 3">
    <name type="scientific">Prorocentrum cordatum</name>
    <dbReference type="NCBI Taxonomy" id="2364126"/>
    <lineage>
        <taxon>Eukaryota</taxon>
        <taxon>Sar</taxon>
        <taxon>Alveolata</taxon>
        <taxon>Dinophyceae</taxon>
        <taxon>Prorocentrales</taxon>
        <taxon>Prorocentraceae</taxon>
        <taxon>Prorocentrum</taxon>
    </lineage>
</organism>